<dbReference type="Proteomes" id="UP000184389">
    <property type="component" value="Unassembled WGS sequence"/>
</dbReference>
<dbReference type="OrthoDB" id="2381377at2"/>
<dbReference type="InterPro" id="IPR054688">
    <property type="entry name" value="CD1247_N"/>
</dbReference>
<protein>
    <submittedName>
        <fullName evidence="1">Uncharacterized protein</fullName>
    </submittedName>
</protein>
<dbReference type="AlphaFoldDB" id="A0A1M5TV74"/>
<dbReference type="EMBL" id="FQXR01000003">
    <property type="protein sequence ID" value="SHH54530.1"/>
    <property type="molecule type" value="Genomic_DNA"/>
</dbReference>
<evidence type="ECO:0000313" key="1">
    <source>
        <dbReference type="EMBL" id="SHH54530.1"/>
    </source>
</evidence>
<gene>
    <name evidence="1" type="ORF">SAMN02745180_00437</name>
</gene>
<evidence type="ECO:0000313" key="2">
    <source>
        <dbReference type="Proteomes" id="UP000184389"/>
    </source>
</evidence>
<dbReference type="RefSeq" id="WP_072742989.1">
    <property type="nucleotide sequence ID" value="NZ_FQXR01000003.1"/>
</dbReference>
<name>A0A1M5TV74_9FIRM</name>
<dbReference type="NCBIfam" id="NF045650">
    <property type="entry name" value="CD1247_Nterm"/>
    <property type="match status" value="1"/>
</dbReference>
<dbReference type="STRING" id="1123281.SAMN02745180_00437"/>
<organism evidence="1 2">
    <name type="scientific">Sporanaerobacter acetigenes DSM 13106</name>
    <dbReference type="NCBI Taxonomy" id="1123281"/>
    <lineage>
        <taxon>Bacteria</taxon>
        <taxon>Bacillati</taxon>
        <taxon>Bacillota</taxon>
        <taxon>Tissierellia</taxon>
        <taxon>Tissierellales</taxon>
        <taxon>Sporanaerobacteraceae</taxon>
        <taxon>Sporanaerobacter</taxon>
    </lineage>
</organism>
<keyword evidence="2" id="KW-1185">Reference proteome</keyword>
<reference evidence="1 2" key="1">
    <citation type="submission" date="2016-11" db="EMBL/GenBank/DDBJ databases">
        <authorList>
            <person name="Jaros S."/>
            <person name="Januszkiewicz K."/>
            <person name="Wedrychowicz H."/>
        </authorList>
    </citation>
    <scope>NUCLEOTIDE SEQUENCE [LARGE SCALE GENOMIC DNA]</scope>
    <source>
        <strain evidence="1 2">DSM 13106</strain>
    </source>
</reference>
<sequence length="115" mass="13311">MDELFQQVSYLRGLADGLGIEESTKEGKLLLHIIDVLDDFANALGEVDEKIDDVDEYVSYMDEDLADVEEEVFGFSDEYDDMYFDDDDFDYMEDEDFCECDEGCLNHSPEDIEIE</sequence>
<proteinExistence type="predicted"/>
<accession>A0A1M5TV74</accession>